<dbReference type="STRING" id="1267564.SAMN05192561_102135"/>
<dbReference type="RefSeq" id="WP_092816015.1">
    <property type="nucleotide sequence ID" value="NZ_FNWU01000002.1"/>
</dbReference>
<feature type="transmembrane region" description="Helical" evidence="1">
    <location>
        <begin position="161"/>
        <end position="189"/>
    </location>
</feature>
<feature type="transmembrane region" description="Helical" evidence="1">
    <location>
        <begin position="104"/>
        <end position="124"/>
    </location>
</feature>
<feature type="transmembrane region" description="Helical" evidence="1">
    <location>
        <begin position="79"/>
        <end position="98"/>
    </location>
</feature>
<dbReference type="Proteomes" id="UP000199215">
    <property type="component" value="Unassembled WGS sequence"/>
</dbReference>
<dbReference type="OrthoDB" id="313161at2157"/>
<keyword evidence="1" id="KW-1133">Transmembrane helix</keyword>
<dbReference type="AlphaFoldDB" id="A0A1H6IIL6"/>
<accession>A0A1H6IIL6</accession>
<feature type="transmembrane region" description="Helical" evidence="1">
    <location>
        <begin position="136"/>
        <end position="155"/>
    </location>
</feature>
<reference evidence="2 3" key="1">
    <citation type="submission" date="2016-10" db="EMBL/GenBank/DDBJ databases">
        <authorList>
            <person name="de Groot N.N."/>
        </authorList>
    </citation>
    <scope>NUCLEOTIDE SEQUENCE [LARGE SCALE GENOMIC DNA]</scope>
    <source>
        <strain evidence="2 3">IBRC-M10418</strain>
    </source>
</reference>
<gene>
    <name evidence="2" type="ORF">SAMN05192561_102135</name>
</gene>
<dbReference type="PANTHER" id="PTHR37308">
    <property type="entry name" value="INTEGRAL MEMBRANE PROTEIN"/>
    <property type="match status" value="1"/>
</dbReference>
<evidence type="ECO:0000313" key="2">
    <source>
        <dbReference type="EMBL" id="SEH46245.1"/>
    </source>
</evidence>
<evidence type="ECO:0000256" key="1">
    <source>
        <dbReference type="SAM" id="Phobius"/>
    </source>
</evidence>
<dbReference type="Pfam" id="PF04018">
    <property type="entry name" value="VCA0040-like"/>
    <property type="match status" value="1"/>
</dbReference>
<dbReference type="InterPro" id="IPR007163">
    <property type="entry name" value="VCA0040-like"/>
</dbReference>
<dbReference type="EMBL" id="FNWU01000002">
    <property type="protein sequence ID" value="SEH46245.1"/>
    <property type="molecule type" value="Genomic_DNA"/>
</dbReference>
<feature type="transmembrane region" description="Helical" evidence="1">
    <location>
        <begin position="291"/>
        <end position="309"/>
    </location>
</feature>
<keyword evidence="1" id="KW-0812">Transmembrane</keyword>
<keyword evidence="3" id="KW-1185">Reference proteome</keyword>
<organism evidence="2 3">
    <name type="scientific">Halopenitus malekzadehii</name>
    <dbReference type="NCBI Taxonomy" id="1267564"/>
    <lineage>
        <taxon>Archaea</taxon>
        <taxon>Methanobacteriati</taxon>
        <taxon>Methanobacteriota</taxon>
        <taxon>Stenosarchaea group</taxon>
        <taxon>Halobacteria</taxon>
        <taxon>Halobacteriales</taxon>
        <taxon>Haloferacaceae</taxon>
        <taxon>Halopenitus</taxon>
    </lineage>
</organism>
<proteinExistence type="predicted"/>
<feature type="transmembrane region" description="Helical" evidence="1">
    <location>
        <begin position="252"/>
        <end position="271"/>
    </location>
</feature>
<protein>
    <submittedName>
        <fullName evidence="2">Putative membrane protein</fullName>
    </submittedName>
</protein>
<name>A0A1H6IIL6_9EURY</name>
<dbReference type="PANTHER" id="PTHR37308:SF1">
    <property type="entry name" value="POLYPRENYL-PHOSPHATE TRANSPORTER"/>
    <property type="match status" value="1"/>
</dbReference>
<sequence length="314" mass="31663">MVDAPEWLGVYLRGVAMGCADAVPGVSGGTLALITGIYERLIAAVTAIDPDRARRVLAGVRPANLPDARAAFLEMDGPFLLVLGAGIGTAIVTVLRVVEHLLEAAPVATFGFFFGLIAASAVVLRHEVDLSTPGRKGAAVAGFLVAFLVSGYAAGALGDGLAVVFLAGALAVSAMVMPGVSGSLVLVILGQYERMTDALSTFTDAVIGAVSGAGTDALVEAAPPVVVFCGGGVLGLFTVAHAVRRALAANRAATVAFLVSLIVGALRAPIVEVGRVLEESGSSWSAVAPRFGLAAVLGGAIVILLDRYAGAIEY</sequence>
<evidence type="ECO:0000313" key="3">
    <source>
        <dbReference type="Proteomes" id="UP000199215"/>
    </source>
</evidence>
<keyword evidence="1" id="KW-0472">Membrane</keyword>